<dbReference type="Gene3D" id="2.40.50.140">
    <property type="entry name" value="Nucleic acid-binding proteins"/>
    <property type="match status" value="1"/>
</dbReference>
<feature type="compositionally biased region" description="Low complexity" evidence="1">
    <location>
        <begin position="24"/>
        <end position="42"/>
    </location>
</feature>
<keyword evidence="4" id="KW-1185">Reference proteome</keyword>
<dbReference type="Pfam" id="PF00575">
    <property type="entry name" value="S1"/>
    <property type="match status" value="1"/>
</dbReference>
<organism evidence="3 4">
    <name type="scientific">Acorus calamus</name>
    <name type="common">Sweet flag</name>
    <dbReference type="NCBI Taxonomy" id="4465"/>
    <lineage>
        <taxon>Eukaryota</taxon>
        <taxon>Viridiplantae</taxon>
        <taxon>Streptophyta</taxon>
        <taxon>Embryophyta</taxon>
        <taxon>Tracheophyta</taxon>
        <taxon>Spermatophyta</taxon>
        <taxon>Magnoliopsida</taxon>
        <taxon>Liliopsida</taxon>
        <taxon>Acoraceae</taxon>
        <taxon>Acorus</taxon>
    </lineage>
</organism>
<dbReference type="Proteomes" id="UP001180020">
    <property type="component" value="Unassembled WGS sequence"/>
</dbReference>
<sequence>MDALTSCCLGRRFVPIQPPPTPNRPLTLPSRRPGPLPLRSSGDGAPENLDQWDQMELKFGRLIGEDPKLTLAKIMARKSNPEVTPLDVEKSFSKKNKGGPVEGSIKLPPPRRLLDSSKSAGFFAQKALAEKNLLLSRPAMNRGTNNGGMDGNPASRPAQLDETVKEGSLNVGLRKPTVFRGDDGETDKALDLRMKPNLFLKMRKGTIDDASDVTLLKRPEVVRVTVNDDKGNTGSSSGGTGDAELPDGMETVEPLNANGSHTDDESHRKDVPMPNQYLAKPGSNLSMDSSLQGKPQRLDMSEREVPLYIVNKDNLNLEAQGASADIENFISAEQEELIDRDWKRAEDLLQKSERDEVELISCSTRGFVASFGSLIGFLPYRNLGAKWKFLSFESWLRKRGLDPSLYKQNLSIVGSNEAPNEILAKSTQILDIDQKEKNIASNVKVEYLLEEYDQEKAKFLSSFVGQKIRVNVTLADRNSRRLMFSGRRKVNEELVERKRKLMSRLSIGDVVKCCITKITYFGIFVEVEGVPALIHQSEVSWDATLDPSSYFKIGQPDPLMEALETVAGDRGFLDGGLEAVQSNEEWADVESLIKELQQIEGVQGVSKGRFFVSPGLAPTFQVYMASMFNDQYKLLARSGNKVQEVMVQASLDKEQMKAAILACTNRVE</sequence>
<dbReference type="InterPro" id="IPR003029">
    <property type="entry name" value="S1_domain"/>
</dbReference>
<comment type="caution">
    <text evidence="3">The sequence shown here is derived from an EMBL/GenBank/DDBJ whole genome shotgun (WGS) entry which is preliminary data.</text>
</comment>
<dbReference type="SUPFAM" id="SSF50249">
    <property type="entry name" value="Nucleic acid-binding proteins"/>
    <property type="match status" value="1"/>
</dbReference>
<dbReference type="AlphaFoldDB" id="A0AAV9ER96"/>
<evidence type="ECO:0000259" key="2">
    <source>
        <dbReference type="PROSITE" id="PS50126"/>
    </source>
</evidence>
<proteinExistence type="predicted"/>
<dbReference type="PROSITE" id="PS50126">
    <property type="entry name" value="S1"/>
    <property type="match status" value="1"/>
</dbReference>
<protein>
    <recommendedName>
        <fullName evidence="2">S1 motif domain-containing protein</fullName>
    </recommendedName>
</protein>
<evidence type="ECO:0000256" key="1">
    <source>
        <dbReference type="SAM" id="MobiDB-lite"/>
    </source>
</evidence>
<feature type="region of interest" description="Disordered" evidence="1">
    <location>
        <begin position="227"/>
        <end position="271"/>
    </location>
</feature>
<feature type="domain" description="S1 motif" evidence="2">
    <location>
        <begin position="508"/>
        <end position="555"/>
    </location>
</feature>
<gene>
    <name evidence="3" type="ORF">QJS10_CPA06g00349</name>
</gene>
<dbReference type="PANTHER" id="PTHR47600:SF1">
    <property type="entry name" value="NUCLEIC ACID-BINDING, OB-FOLD-LIKE PROTEIN"/>
    <property type="match status" value="1"/>
</dbReference>
<feature type="region of interest" description="Disordered" evidence="1">
    <location>
        <begin position="91"/>
        <end position="112"/>
    </location>
</feature>
<evidence type="ECO:0000313" key="4">
    <source>
        <dbReference type="Proteomes" id="UP001180020"/>
    </source>
</evidence>
<dbReference type="SMART" id="SM00316">
    <property type="entry name" value="S1"/>
    <property type="match status" value="1"/>
</dbReference>
<reference evidence="3" key="2">
    <citation type="submission" date="2023-06" db="EMBL/GenBank/DDBJ databases">
        <authorList>
            <person name="Ma L."/>
            <person name="Liu K.-W."/>
            <person name="Li Z."/>
            <person name="Hsiao Y.-Y."/>
            <person name="Qi Y."/>
            <person name="Fu T."/>
            <person name="Tang G."/>
            <person name="Zhang D."/>
            <person name="Sun W.-H."/>
            <person name="Liu D.-K."/>
            <person name="Li Y."/>
            <person name="Chen G.-Z."/>
            <person name="Liu X.-D."/>
            <person name="Liao X.-Y."/>
            <person name="Jiang Y.-T."/>
            <person name="Yu X."/>
            <person name="Hao Y."/>
            <person name="Huang J."/>
            <person name="Zhao X.-W."/>
            <person name="Ke S."/>
            <person name="Chen Y.-Y."/>
            <person name="Wu W.-L."/>
            <person name="Hsu J.-L."/>
            <person name="Lin Y.-F."/>
            <person name="Huang M.-D."/>
            <person name="Li C.-Y."/>
            <person name="Huang L."/>
            <person name="Wang Z.-W."/>
            <person name="Zhao X."/>
            <person name="Zhong W.-Y."/>
            <person name="Peng D.-H."/>
            <person name="Ahmad S."/>
            <person name="Lan S."/>
            <person name="Zhang J.-S."/>
            <person name="Tsai W.-C."/>
            <person name="Van De Peer Y."/>
            <person name="Liu Z.-J."/>
        </authorList>
    </citation>
    <scope>NUCLEOTIDE SEQUENCE</scope>
    <source>
        <strain evidence="3">CP</strain>
        <tissue evidence="3">Leaves</tissue>
    </source>
</reference>
<dbReference type="PANTHER" id="PTHR47600">
    <property type="entry name" value="NUCLEIC ACID-BINDING, OB-FOLD-LIKE PROTEIN"/>
    <property type="match status" value="1"/>
</dbReference>
<feature type="compositionally biased region" description="Basic and acidic residues" evidence="1">
    <location>
        <begin position="261"/>
        <end position="271"/>
    </location>
</feature>
<dbReference type="EMBL" id="JAUJYO010000006">
    <property type="protein sequence ID" value="KAK1315348.1"/>
    <property type="molecule type" value="Genomic_DNA"/>
</dbReference>
<accession>A0AAV9ER96</accession>
<evidence type="ECO:0000313" key="3">
    <source>
        <dbReference type="EMBL" id="KAK1315348.1"/>
    </source>
</evidence>
<reference evidence="3" key="1">
    <citation type="journal article" date="2023" name="Nat. Commun.">
        <title>Diploid and tetraploid genomes of Acorus and the evolution of monocots.</title>
        <authorList>
            <person name="Ma L."/>
            <person name="Liu K.W."/>
            <person name="Li Z."/>
            <person name="Hsiao Y.Y."/>
            <person name="Qi Y."/>
            <person name="Fu T."/>
            <person name="Tang G.D."/>
            <person name="Zhang D."/>
            <person name="Sun W.H."/>
            <person name="Liu D.K."/>
            <person name="Li Y."/>
            <person name="Chen G.Z."/>
            <person name="Liu X.D."/>
            <person name="Liao X.Y."/>
            <person name="Jiang Y.T."/>
            <person name="Yu X."/>
            <person name="Hao Y."/>
            <person name="Huang J."/>
            <person name="Zhao X.W."/>
            <person name="Ke S."/>
            <person name="Chen Y.Y."/>
            <person name="Wu W.L."/>
            <person name="Hsu J.L."/>
            <person name="Lin Y.F."/>
            <person name="Huang M.D."/>
            <person name="Li C.Y."/>
            <person name="Huang L."/>
            <person name="Wang Z.W."/>
            <person name="Zhao X."/>
            <person name="Zhong W.Y."/>
            <person name="Peng D.H."/>
            <person name="Ahmad S."/>
            <person name="Lan S."/>
            <person name="Zhang J.S."/>
            <person name="Tsai W.C."/>
            <person name="Van de Peer Y."/>
            <person name="Liu Z.J."/>
        </authorList>
    </citation>
    <scope>NUCLEOTIDE SEQUENCE</scope>
    <source>
        <strain evidence="3">CP</strain>
    </source>
</reference>
<dbReference type="GO" id="GO:0003676">
    <property type="term" value="F:nucleic acid binding"/>
    <property type="evidence" value="ECO:0007669"/>
    <property type="project" value="InterPro"/>
</dbReference>
<dbReference type="InterPro" id="IPR012340">
    <property type="entry name" value="NA-bd_OB-fold"/>
</dbReference>
<feature type="region of interest" description="Disordered" evidence="1">
    <location>
        <begin position="12"/>
        <end position="49"/>
    </location>
</feature>
<name>A0AAV9ER96_ACOCL</name>